<dbReference type="PANTHER" id="PTHR11566:SF67">
    <property type="entry name" value="DYNAMIN-LIKE 120 KDA PROTEIN, MITOCHONDRIAL"/>
    <property type="match status" value="1"/>
</dbReference>
<keyword evidence="8" id="KW-0378">Hydrolase</keyword>
<dbReference type="SMART" id="SM00053">
    <property type="entry name" value="DYNc"/>
    <property type="match status" value="1"/>
</dbReference>
<evidence type="ECO:0000313" key="22">
    <source>
        <dbReference type="Proteomes" id="UP000807504"/>
    </source>
</evidence>
<keyword evidence="22" id="KW-1185">Reference proteome</keyword>
<keyword evidence="11 19" id="KW-0175">Coiled coil</keyword>
<dbReference type="Gene3D" id="3.40.50.300">
    <property type="entry name" value="P-loop containing nucleotide triphosphate hydrolases"/>
    <property type="match status" value="1"/>
</dbReference>
<evidence type="ECO:0000256" key="10">
    <source>
        <dbReference type="ARBA" id="ARBA00022989"/>
    </source>
</evidence>
<sequence>MSANRFIKHSSVSLKQFNHKYSTFIRKSPDNRFLKGVAFGVHNKRNVAILFRVVKGALKLRYIILGSAVGGGVQLSRKYDEWKENLPDFSWIADLMPPPEKIDSYRERLLDLKNHINLPEKGWAKKNIDIFASKLNDWKELLNANNLSDFNDGDPTTELAEDMALRTTMSATSSSFRTPGDSSLNGEKTRIDKLQEELINVQIKYQKEVERLEKENKELRKQIMLKSTKSESSRKIKKSLIDMYSEVLDELSDYDSSYNTQDHLPRVVVVGDQSSGKTSVLEMIAQARIFPRGAGEMMTRAPVKVTLSEGPYHVACFKDSTREFDLTKESELADLRREVEIRMKKSVEGGRTVSNEVISMTVKGPGLQRMVLVDLPGVISTVTTDMMDGTREAIRDMTQLYMSNPNSIILCIQDGSVDAERSIVTDLVSQMDPQGRRTIFVLTKVDLAEKNLADPTRLKKILDGKLFPMKALGYFAVVTGRGSQDDSISIIKNYEEDFFKNSKLCRTGILNTSQCSTRNLSFAVSDCFWKMVKASAEQQADAFKAARFNLEAEWKNNFPRIRELDRDELFEKARGELLDEIINLSQLSPKHWEETLAKELWKKMSAYVFENIYVQAWQSGSAGSFNTAVDIKLKHWADEMLPKKSVDIGWQTLQEEFHQILEKSKSSKEHDDIFDNLKAAVVEDAVRHHSWEDKAVDMLRIIQLNALEDRAVPDKQQWDSAIKFLESSLKDRLEQTNAYIYEMEGPGFTERWLHWRYRTPEQQLWSSIKQEIEKMFQRYFINMLSVLRIQRMLQTTSNALRQQIMNAEARRLEKEIKEVLEDYSQDANKKKKLLTGRRVELAEELKRVRHIQEKLEEFVAALHAES</sequence>
<evidence type="ECO:0000256" key="15">
    <source>
        <dbReference type="ARBA" id="ARBA00023136"/>
    </source>
</evidence>
<dbReference type="GO" id="GO:0006915">
    <property type="term" value="P:apoptotic process"/>
    <property type="evidence" value="ECO:0007669"/>
    <property type="project" value="UniProtKB-KW"/>
</dbReference>
<evidence type="ECO:0000256" key="1">
    <source>
        <dbReference type="ARBA" id="ARBA00004434"/>
    </source>
</evidence>
<dbReference type="Pfam" id="PF00350">
    <property type="entry name" value="Dynamin_N"/>
    <property type="match status" value="1"/>
</dbReference>
<comment type="catalytic activity">
    <reaction evidence="18">
        <text>GTP + H2O = GDP + phosphate + H(+)</text>
        <dbReference type="Rhea" id="RHEA:19669"/>
        <dbReference type="ChEBI" id="CHEBI:15377"/>
        <dbReference type="ChEBI" id="CHEBI:15378"/>
        <dbReference type="ChEBI" id="CHEBI:37565"/>
        <dbReference type="ChEBI" id="CHEBI:43474"/>
        <dbReference type="ChEBI" id="CHEBI:58189"/>
        <dbReference type="EC" id="3.6.5.5"/>
    </reaction>
</comment>
<keyword evidence="7" id="KW-0999">Mitochondrion inner membrane</keyword>
<dbReference type="GO" id="GO:0003924">
    <property type="term" value="F:GTPase activity"/>
    <property type="evidence" value="ECO:0007669"/>
    <property type="project" value="InterPro"/>
</dbReference>
<evidence type="ECO:0000256" key="12">
    <source>
        <dbReference type="ARBA" id="ARBA00023121"/>
    </source>
</evidence>
<keyword evidence="4" id="KW-0812">Transmembrane</keyword>
<keyword evidence="9" id="KW-0809">Transit peptide</keyword>
<dbReference type="GO" id="GO:0008017">
    <property type="term" value="F:microtubule binding"/>
    <property type="evidence" value="ECO:0007669"/>
    <property type="project" value="TreeGrafter"/>
</dbReference>
<accession>A0A8T0EK24</accession>
<evidence type="ECO:0000256" key="4">
    <source>
        <dbReference type="ARBA" id="ARBA00022692"/>
    </source>
</evidence>
<keyword evidence="12" id="KW-0446">Lipid-binding</keyword>
<keyword evidence="10" id="KW-1133">Transmembrane helix</keyword>
<keyword evidence="15" id="KW-0472">Membrane</keyword>
<evidence type="ECO:0000256" key="18">
    <source>
        <dbReference type="ARBA" id="ARBA00048040"/>
    </source>
</evidence>
<dbReference type="InterPro" id="IPR045063">
    <property type="entry name" value="Dynamin_N"/>
</dbReference>
<name>A0A8T0EK24_ARGBR</name>
<evidence type="ECO:0000256" key="2">
    <source>
        <dbReference type="ARBA" id="ARBA00004569"/>
    </source>
</evidence>
<dbReference type="InterPro" id="IPR022812">
    <property type="entry name" value="Dynamin"/>
</dbReference>
<evidence type="ECO:0000256" key="19">
    <source>
        <dbReference type="SAM" id="Coils"/>
    </source>
</evidence>
<reference evidence="21" key="1">
    <citation type="journal article" date="2020" name="bioRxiv">
        <title>Chromosome-level reference genome of the European wasp spider Argiope bruennichi: a resource for studies on range expansion and evolutionary adaptation.</title>
        <authorList>
            <person name="Sheffer M.M."/>
            <person name="Hoppe A."/>
            <person name="Krehenwinkel H."/>
            <person name="Uhl G."/>
            <person name="Kuss A.W."/>
            <person name="Jensen L."/>
            <person name="Jensen C."/>
            <person name="Gillespie R.G."/>
            <person name="Hoff K.J."/>
            <person name="Prost S."/>
        </authorList>
    </citation>
    <scope>NUCLEOTIDE SEQUENCE</scope>
</reference>
<evidence type="ECO:0000256" key="7">
    <source>
        <dbReference type="ARBA" id="ARBA00022792"/>
    </source>
</evidence>
<evidence type="ECO:0000256" key="14">
    <source>
        <dbReference type="ARBA" id="ARBA00023134"/>
    </source>
</evidence>
<evidence type="ECO:0000256" key="3">
    <source>
        <dbReference type="ARBA" id="ARBA00011980"/>
    </source>
</evidence>
<reference evidence="21" key="2">
    <citation type="submission" date="2020-06" db="EMBL/GenBank/DDBJ databases">
        <authorList>
            <person name="Sheffer M."/>
        </authorList>
    </citation>
    <scope>NUCLEOTIDE SEQUENCE</scope>
</reference>
<keyword evidence="6" id="KW-0547">Nucleotide-binding</keyword>
<dbReference type="GO" id="GO:0008289">
    <property type="term" value="F:lipid binding"/>
    <property type="evidence" value="ECO:0007669"/>
    <property type="project" value="UniProtKB-KW"/>
</dbReference>
<dbReference type="InterPro" id="IPR030381">
    <property type="entry name" value="G_DYNAMIN_dom"/>
</dbReference>
<evidence type="ECO:0000256" key="11">
    <source>
        <dbReference type="ARBA" id="ARBA00023054"/>
    </source>
</evidence>
<keyword evidence="14" id="KW-0342">GTP-binding</keyword>
<evidence type="ECO:0000256" key="8">
    <source>
        <dbReference type="ARBA" id="ARBA00022801"/>
    </source>
</evidence>
<dbReference type="PROSITE" id="PS51718">
    <property type="entry name" value="G_DYNAMIN_2"/>
    <property type="match status" value="1"/>
</dbReference>
<comment type="caution">
    <text evidence="21">The sequence shown here is derived from an EMBL/GenBank/DDBJ whole genome shotgun (WGS) entry which is preliminary data.</text>
</comment>
<feature type="domain" description="Dynamin-type G" evidence="20">
    <location>
        <begin position="261"/>
        <end position="537"/>
    </location>
</feature>
<gene>
    <name evidence="21" type="ORF">HNY73_019347</name>
</gene>
<keyword evidence="16" id="KW-1015">Disulfide bond</keyword>
<comment type="subcellular location">
    <subcellularLocation>
        <location evidence="1">Mitochondrion inner membrane</location>
        <topology evidence="1">Single-pass membrane protein</topology>
    </subcellularLocation>
    <subcellularLocation>
        <location evidence="2">Mitochondrion intermembrane space</location>
    </subcellularLocation>
</comment>
<evidence type="ECO:0000256" key="16">
    <source>
        <dbReference type="ARBA" id="ARBA00023157"/>
    </source>
</evidence>
<dbReference type="EMBL" id="JABXBU010002228">
    <property type="protein sequence ID" value="KAF8771994.1"/>
    <property type="molecule type" value="Genomic_DNA"/>
</dbReference>
<dbReference type="Pfam" id="PF19434">
    <property type="entry name" value="OPA1_C"/>
    <property type="match status" value="2"/>
</dbReference>
<dbReference type="GO" id="GO:0005743">
    <property type="term" value="C:mitochondrial inner membrane"/>
    <property type="evidence" value="ECO:0007669"/>
    <property type="project" value="UniProtKB-SubCell"/>
</dbReference>
<dbReference type="AlphaFoldDB" id="A0A8T0EK24"/>
<organism evidence="21 22">
    <name type="scientific">Argiope bruennichi</name>
    <name type="common">Wasp spider</name>
    <name type="synonym">Aranea bruennichi</name>
    <dbReference type="NCBI Taxonomy" id="94029"/>
    <lineage>
        <taxon>Eukaryota</taxon>
        <taxon>Metazoa</taxon>
        <taxon>Ecdysozoa</taxon>
        <taxon>Arthropoda</taxon>
        <taxon>Chelicerata</taxon>
        <taxon>Arachnida</taxon>
        <taxon>Araneae</taxon>
        <taxon>Araneomorphae</taxon>
        <taxon>Entelegynae</taxon>
        <taxon>Araneoidea</taxon>
        <taxon>Araneidae</taxon>
        <taxon>Argiope</taxon>
    </lineage>
</organism>
<dbReference type="GO" id="GO:0048312">
    <property type="term" value="P:intracellular distribution of mitochondria"/>
    <property type="evidence" value="ECO:0007669"/>
    <property type="project" value="TreeGrafter"/>
</dbReference>
<dbReference type="EC" id="3.6.5.5" evidence="3"/>
<dbReference type="InterPro" id="IPR045817">
    <property type="entry name" value="OPA1_C"/>
</dbReference>
<evidence type="ECO:0000256" key="9">
    <source>
        <dbReference type="ARBA" id="ARBA00022946"/>
    </source>
</evidence>
<dbReference type="GO" id="GO:0005874">
    <property type="term" value="C:microtubule"/>
    <property type="evidence" value="ECO:0007669"/>
    <property type="project" value="TreeGrafter"/>
</dbReference>
<dbReference type="FunFam" id="3.40.50.300:FF:000171">
    <property type="entry name" value="Dynamin-like 120 kDa protein, mitochondrial"/>
    <property type="match status" value="1"/>
</dbReference>
<dbReference type="Proteomes" id="UP000807504">
    <property type="component" value="Unassembled WGS sequence"/>
</dbReference>
<evidence type="ECO:0000256" key="5">
    <source>
        <dbReference type="ARBA" id="ARBA00022703"/>
    </source>
</evidence>
<dbReference type="GO" id="GO:0005525">
    <property type="term" value="F:GTP binding"/>
    <property type="evidence" value="ECO:0007669"/>
    <property type="project" value="UniProtKB-KW"/>
</dbReference>
<dbReference type="CDD" id="cd08771">
    <property type="entry name" value="DLP_1"/>
    <property type="match status" value="1"/>
</dbReference>
<dbReference type="SUPFAM" id="SSF52540">
    <property type="entry name" value="P-loop containing nucleoside triphosphate hydrolases"/>
    <property type="match status" value="1"/>
</dbReference>
<dbReference type="GO" id="GO:0016559">
    <property type="term" value="P:peroxisome fission"/>
    <property type="evidence" value="ECO:0007669"/>
    <property type="project" value="TreeGrafter"/>
</dbReference>
<evidence type="ECO:0000313" key="21">
    <source>
        <dbReference type="EMBL" id="KAF8771994.1"/>
    </source>
</evidence>
<dbReference type="GO" id="GO:0006897">
    <property type="term" value="P:endocytosis"/>
    <property type="evidence" value="ECO:0007669"/>
    <property type="project" value="TreeGrafter"/>
</dbReference>
<feature type="coiled-coil region" evidence="19">
    <location>
        <begin position="797"/>
        <end position="829"/>
    </location>
</feature>
<proteinExistence type="predicted"/>
<keyword evidence="13" id="KW-0496">Mitochondrion</keyword>
<evidence type="ECO:0000256" key="13">
    <source>
        <dbReference type="ARBA" id="ARBA00023128"/>
    </source>
</evidence>
<protein>
    <recommendedName>
        <fullName evidence="17">Dynamin-like GTPase OPA1, mitochondrial</fullName>
        <ecNumber evidence="3">3.6.5.5</ecNumber>
    </recommendedName>
</protein>
<dbReference type="GO" id="GO:0005758">
    <property type="term" value="C:mitochondrial intermembrane space"/>
    <property type="evidence" value="ECO:0007669"/>
    <property type="project" value="UniProtKB-SubCell"/>
</dbReference>
<dbReference type="InterPro" id="IPR001401">
    <property type="entry name" value="Dynamin_GTPase"/>
</dbReference>
<dbReference type="PANTHER" id="PTHR11566">
    <property type="entry name" value="DYNAMIN"/>
    <property type="match status" value="1"/>
</dbReference>
<dbReference type="GO" id="GO:0000266">
    <property type="term" value="P:mitochondrial fission"/>
    <property type="evidence" value="ECO:0007669"/>
    <property type="project" value="TreeGrafter"/>
</dbReference>
<dbReference type="PRINTS" id="PR00195">
    <property type="entry name" value="DYNAMIN"/>
</dbReference>
<feature type="coiled-coil region" evidence="19">
    <location>
        <begin position="184"/>
        <end position="229"/>
    </location>
</feature>
<dbReference type="InterPro" id="IPR027417">
    <property type="entry name" value="P-loop_NTPase"/>
</dbReference>
<evidence type="ECO:0000259" key="20">
    <source>
        <dbReference type="PROSITE" id="PS51718"/>
    </source>
</evidence>
<keyword evidence="5" id="KW-0053">Apoptosis</keyword>
<evidence type="ECO:0000256" key="17">
    <source>
        <dbReference type="ARBA" id="ARBA00044791"/>
    </source>
</evidence>
<dbReference type="GO" id="GO:0008053">
    <property type="term" value="P:mitochondrial fusion"/>
    <property type="evidence" value="ECO:0007669"/>
    <property type="project" value="TreeGrafter"/>
</dbReference>
<evidence type="ECO:0000256" key="6">
    <source>
        <dbReference type="ARBA" id="ARBA00022741"/>
    </source>
</evidence>